<dbReference type="PANTHER" id="PTHR24351">
    <property type="entry name" value="RIBOSOMAL PROTEIN S6 KINASE"/>
    <property type="match status" value="1"/>
</dbReference>
<keyword evidence="3" id="KW-0723">Serine/threonine-protein kinase</keyword>
<protein>
    <recommendedName>
        <fullName evidence="20">Protein kinase domain-containing protein</fullName>
    </recommendedName>
</protein>
<dbReference type="VEuPathDB" id="FungiDB:H257_15431"/>
<keyword evidence="8" id="KW-0418">Kinase</keyword>
<evidence type="ECO:0000256" key="1">
    <source>
        <dbReference type="ARBA" id="ARBA00004141"/>
    </source>
</evidence>
<keyword evidence="13" id="KW-0175">Coiled coil</keyword>
<feature type="region of interest" description="Disordered" evidence="14">
    <location>
        <begin position="469"/>
        <end position="607"/>
    </location>
</feature>
<keyword evidence="11 15" id="KW-0472">Membrane</keyword>
<dbReference type="EMBL" id="QUTD01004781">
    <property type="protein sequence ID" value="RHY66108.1"/>
    <property type="molecule type" value="Genomic_DNA"/>
</dbReference>
<dbReference type="InterPro" id="IPR017892">
    <property type="entry name" value="Pkinase_C"/>
</dbReference>
<feature type="transmembrane region" description="Helical" evidence="15">
    <location>
        <begin position="1011"/>
        <end position="1030"/>
    </location>
</feature>
<evidence type="ECO:0000256" key="2">
    <source>
        <dbReference type="ARBA" id="ARBA00022448"/>
    </source>
</evidence>
<evidence type="ECO:0000259" key="16">
    <source>
        <dbReference type="PROSITE" id="PS50011"/>
    </source>
</evidence>
<dbReference type="InterPro" id="IPR037185">
    <property type="entry name" value="EmrE-like"/>
</dbReference>
<feature type="domain" description="Protein kinase" evidence="16">
    <location>
        <begin position="687"/>
        <end position="890"/>
    </location>
</feature>
<dbReference type="VEuPathDB" id="FungiDB:H257_15429"/>
<organism evidence="18 19">
    <name type="scientific">Aphanomyces astaci</name>
    <name type="common">Crayfish plague agent</name>
    <dbReference type="NCBI Taxonomy" id="112090"/>
    <lineage>
        <taxon>Eukaryota</taxon>
        <taxon>Sar</taxon>
        <taxon>Stramenopiles</taxon>
        <taxon>Oomycota</taxon>
        <taxon>Saprolegniomycetes</taxon>
        <taxon>Saprolegniales</taxon>
        <taxon>Verrucalvaceae</taxon>
        <taxon>Aphanomyces</taxon>
    </lineage>
</organism>
<dbReference type="PROSITE" id="PS00107">
    <property type="entry name" value="PROTEIN_KINASE_ATP"/>
    <property type="match status" value="1"/>
</dbReference>
<feature type="coiled-coil region" evidence="13">
    <location>
        <begin position="399"/>
        <end position="433"/>
    </location>
</feature>
<feature type="transmembrane region" description="Helical" evidence="15">
    <location>
        <begin position="1146"/>
        <end position="1163"/>
    </location>
</feature>
<reference evidence="18 19" key="1">
    <citation type="submission" date="2018-08" db="EMBL/GenBank/DDBJ databases">
        <title>Aphanomyces genome sequencing and annotation.</title>
        <authorList>
            <person name="Minardi D."/>
            <person name="Oidtmann B."/>
            <person name="Van Der Giezen M."/>
            <person name="Studholme D.J."/>
        </authorList>
    </citation>
    <scope>NUCLEOTIDE SEQUENCE [LARGE SCALE GENOMIC DNA]</scope>
    <source>
        <strain evidence="18 19">D2</strain>
    </source>
</reference>
<dbReference type="SMART" id="SM00133">
    <property type="entry name" value="S_TK_X"/>
    <property type="match status" value="1"/>
</dbReference>
<feature type="binding site" evidence="12">
    <location>
        <position position="716"/>
    </location>
    <ligand>
        <name>ATP</name>
        <dbReference type="ChEBI" id="CHEBI:30616"/>
    </ligand>
</feature>
<dbReference type="GO" id="GO:0016020">
    <property type="term" value="C:membrane"/>
    <property type="evidence" value="ECO:0007669"/>
    <property type="project" value="UniProtKB-SubCell"/>
</dbReference>
<dbReference type="GO" id="GO:0004674">
    <property type="term" value="F:protein serine/threonine kinase activity"/>
    <property type="evidence" value="ECO:0007669"/>
    <property type="project" value="UniProtKB-KW"/>
</dbReference>
<evidence type="ECO:0008006" key="20">
    <source>
        <dbReference type="Google" id="ProtNLM"/>
    </source>
</evidence>
<sequence length="1349" mass="150095">MDEPWQRTLEHLAGVQGLNKSEVRKDVKEVEQLLDNQRLHVEKHQHDKTKPAAPFTTDADDDDVALSRRRRQQHLANLYLNKPMPKKKRSRGREVMSAEEIIETLPVCRRAVRLTRTELVAAKKERLNMEDTYLKLRSSFIHELESLVQEDKDQQRVMLRIRKSVGKAAAKLMSSKRRHTALQDILMELESRGDAIETLQRQVSRLTNLLGQHEIPLDSVVVGDLVRWSNGGSGGEVVSVSKEAVEVKMESGEVVTVGVDEAQVDGTIMRSPWTDDQVAMKAKYFEKAGEWVSAETAWREIQDSEEVEEGDWDSEEEEEDDESHKRKRDKGAAKPLKKLVPFKATTLPSTPYDVPLLISPLSELPDHVAAAAAGLSNVQWMGSALPDNLVQWEAERMESLAMKGEIERLKFQLQQAEAQKKDAQNHVNVQLESINKLVSQVKILQLEKQREATAALLLVNNAPPPTTIVAKDVKAKKQPAASTDKKKKERKDSVSESAPGSPLKDADMSGVEEDTAEDEDKGVETTRRSLRSSKAPAPSPAKQPSPSAADEKKDTSEKKEEADADKNNGAKPTTRRKSSRSKATPKSPTNKTADADAVSDAEEEPAAKRRTRAFHALEKLKSQPTCKDCIKLPVTLSPCSEAVEAESPAPTADGPTPMSSPTGATAKVPPIMNLSESKKKGTSVDDFEFLRVIGKGTFGKVLMVRHNKTDGIYAMKINHPFVIGLEFAFQTESKVYLVMEYQPGGELFSHLKKEGLLMEVRVMVAMTVQINSRTNILTTYYNLETSSLKTCSFLPKATSRSQAVDWWSLGALAYEMLIGHPPFETKTKNRKELHKKILTAKLVLPKWLSSDAHSLLKSLLERNVDKRLGGGKSSMFVVRGVQALKCHPFFRTIDWIAMAQMRIPPPMVPRVTHAADTQNFDTEFTELPPTDLACGDFDGDNETFRGFSFCGRHELLEVVDDVESLVLHRTRAMSRRASKELLEYILTARLASISQIVRASVMTRHMSQQNMLFVFCAFNVIFWFGLYAYFQEKLTIHGDAPPELVVMCPQYFIYTVVAYCGSYFKRGSTKKEKCSTSKEPVGFVARQPPWHVFVCIAAATFGSYYFSFRALRHVSYLLKVLGKTCKPIPILVLGLCFGKTYPPRKYASVLLITSGAAVFFLFQAKPPSSQVDPVASSLDWAPLTGIFLLVLSLACDGLAGVLEDKYIAEFNLGPFDLMLRISALSWVGCGVLLGRDWLILWHLPLATWQLIGVIGVCGGLGQVFLFVSIAAFGSLSTSVVGTCRKMLTMLTSIYVFQHPVAPAQVVGLGCAFMGMVMSTGFKPSSFAIDMNVVAWLYHHRKLHQTNHVV</sequence>
<feature type="transmembrane region" description="Helical" evidence="15">
    <location>
        <begin position="1293"/>
        <end position="1316"/>
    </location>
</feature>
<dbReference type="InterPro" id="IPR017441">
    <property type="entry name" value="Protein_kinase_ATP_BS"/>
</dbReference>
<dbReference type="GO" id="GO:0055085">
    <property type="term" value="P:transmembrane transport"/>
    <property type="evidence" value="ECO:0007669"/>
    <property type="project" value="InterPro"/>
</dbReference>
<evidence type="ECO:0000256" key="12">
    <source>
        <dbReference type="PROSITE-ProRule" id="PRU10141"/>
    </source>
</evidence>
<keyword evidence="2" id="KW-0813">Transport</keyword>
<evidence type="ECO:0000256" key="5">
    <source>
        <dbReference type="ARBA" id="ARBA00022679"/>
    </source>
</evidence>
<dbReference type="InterPro" id="IPR011009">
    <property type="entry name" value="Kinase-like_dom_sf"/>
</dbReference>
<dbReference type="Gene3D" id="3.30.200.20">
    <property type="entry name" value="Phosphorylase Kinase, domain 1"/>
    <property type="match status" value="2"/>
</dbReference>
<gene>
    <name evidence="18" type="ORF">DYB30_002588</name>
</gene>
<evidence type="ECO:0000256" key="8">
    <source>
        <dbReference type="ARBA" id="ARBA00022777"/>
    </source>
</evidence>
<feature type="region of interest" description="Disordered" evidence="14">
    <location>
        <begin position="645"/>
        <end position="678"/>
    </location>
</feature>
<feature type="region of interest" description="Disordered" evidence="14">
    <location>
        <begin position="296"/>
        <end position="332"/>
    </location>
</feature>
<feature type="compositionally biased region" description="Basic and acidic residues" evidence="14">
    <location>
        <begin position="483"/>
        <end position="494"/>
    </location>
</feature>
<feature type="compositionally biased region" description="Polar residues" evidence="14">
    <location>
        <begin position="581"/>
        <end position="592"/>
    </location>
</feature>
<feature type="compositionally biased region" description="Acidic residues" evidence="14">
    <location>
        <begin position="510"/>
        <end position="521"/>
    </location>
</feature>
<evidence type="ECO:0000256" key="10">
    <source>
        <dbReference type="ARBA" id="ARBA00022989"/>
    </source>
</evidence>
<evidence type="ECO:0000256" key="15">
    <source>
        <dbReference type="SAM" id="Phobius"/>
    </source>
</evidence>
<feature type="domain" description="AGC-kinase C-terminal" evidence="17">
    <location>
        <begin position="891"/>
        <end position="959"/>
    </location>
</feature>
<evidence type="ECO:0000256" key="7">
    <source>
        <dbReference type="ARBA" id="ARBA00022741"/>
    </source>
</evidence>
<keyword evidence="6 15" id="KW-0812">Transmembrane</keyword>
<feature type="transmembrane region" description="Helical" evidence="15">
    <location>
        <begin position="1223"/>
        <end position="1243"/>
    </location>
</feature>
<evidence type="ECO:0000313" key="19">
    <source>
        <dbReference type="Proteomes" id="UP000266643"/>
    </source>
</evidence>
<dbReference type="Pfam" id="PF00433">
    <property type="entry name" value="Pkinase_C"/>
    <property type="match status" value="1"/>
</dbReference>
<dbReference type="SMART" id="SM00220">
    <property type="entry name" value="S_TKc"/>
    <property type="match status" value="1"/>
</dbReference>
<comment type="caution">
    <text evidence="18">The sequence shown here is derived from an EMBL/GenBank/DDBJ whole genome shotgun (WGS) entry which is preliminary data.</text>
</comment>
<feature type="compositionally biased region" description="Basic and acidic residues" evidence="14">
    <location>
        <begin position="549"/>
        <end position="568"/>
    </location>
</feature>
<accession>A0A397DKK5</accession>
<feature type="transmembrane region" description="Helical" evidence="15">
    <location>
        <begin position="1183"/>
        <end position="1202"/>
    </location>
</feature>
<dbReference type="VEuPathDB" id="FungiDB:H257_00602"/>
<dbReference type="InterPro" id="IPR000961">
    <property type="entry name" value="AGC-kinase_C"/>
</dbReference>
<dbReference type="PROSITE" id="PS50011">
    <property type="entry name" value="PROTEIN_KINASE_DOM"/>
    <property type="match status" value="1"/>
</dbReference>
<dbReference type="Pfam" id="PF00069">
    <property type="entry name" value="Pkinase"/>
    <property type="match status" value="1"/>
</dbReference>
<keyword evidence="10 15" id="KW-1133">Transmembrane helix</keyword>
<dbReference type="InterPro" id="IPR000719">
    <property type="entry name" value="Prot_kinase_dom"/>
</dbReference>
<keyword evidence="4" id="KW-0597">Phosphoprotein</keyword>
<dbReference type="GO" id="GO:0005524">
    <property type="term" value="F:ATP binding"/>
    <property type="evidence" value="ECO:0007669"/>
    <property type="project" value="UniProtKB-UniRule"/>
</dbReference>
<dbReference type="SUPFAM" id="SSF56112">
    <property type="entry name" value="Protein kinase-like (PK-like)"/>
    <property type="match status" value="1"/>
</dbReference>
<keyword evidence="5" id="KW-0808">Transferase</keyword>
<dbReference type="Pfam" id="PF08449">
    <property type="entry name" value="UAA"/>
    <property type="match status" value="1"/>
</dbReference>
<name>A0A397DKK5_APHAT</name>
<feature type="compositionally biased region" description="Acidic residues" evidence="14">
    <location>
        <begin position="303"/>
        <end position="321"/>
    </location>
</feature>
<evidence type="ECO:0000256" key="11">
    <source>
        <dbReference type="ARBA" id="ARBA00023136"/>
    </source>
</evidence>
<evidence type="ECO:0000256" key="13">
    <source>
        <dbReference type="SAM" id="Coils"/>
    </source>
</evidence>
<evidence type="ECO:0000313" key="18">
    <source>
        <dbReference type="EMBL" id="RHY66108.1"/>
    </source>
</evidence>
<feature type="transmembrane region" description="Helical" evidence="15">
    <location>
        <begin position="1090"/>
        <end position="1108"/>
    </location>
</feature>
<keyword evidence="9 12" id="KW-0067">ATP-binding</keyword>
<evidence type="ECO:0000259" key="17">
    <source>
        <dbReference type="PROSITE" id="PS51285"/>
    </source>
</evidence>
<comment type="subcellular location">
    <subcellularLocation>
        <location evidence="1">Membrane</location>
        <topology evidence="1">Multi-pass membrane protein</topology>
    </subcellularLocation>
</comment>
<evidence type="ECO:0000256" key="4">
    <source>
        <dbReference type="ARBA" id="ARBA00022553"/>
    </source>
</evidence>
<evidence type="ECO:0000256" key="6">
    <source>
        <dbReference type="ARBA" id="ARBA00022692"/>
    </source>
</evidence>
<proteinExistence type="predicted"/>
<dbReference type="SUPFAM" id="SSF103481">
    <property type="entry name" value="Multidrug resistance efflux transporter EmrE"/>
    <property type="match status" value="1"/>
</dbReference>
<evidence type="ECO:0000256" key="3">
    <source>
        <dbReference type="ARBA" id="ARBA00022527"/>
    </source>
</evidence>
<dbReference type="PROSITE" id="PS51285">
    <property type="entry name" value="AGC_KINASE_CTER"/>
    <property type="match status" value="1"/>
</dbReference>
<dbReference type="Gene3D" id="1.10.510.10">
    <property type="entry name" value="Transferase(Phosphotransferase) domain 1"/>
    <property type="match status" value="1"/>
</dbReference>
<dbReference type="Proteomes" id="UP000266643">
    <property type="component" value="Unassembled WGS sequence"/>
</dbReference>
<feature type="transmembrane region" description="Helical" evidence="15">
    <location>
        <begin position="1249"/>
        <end position="1272"/>
    </location>
</feature>
<dbReference type="InterPro" id="IPR013657">
    <property type="entry name" value="SCL35B1-4/HUT1"/>
</dbReference>
<keyword evidence="7 12" id="KW-0547">Nucleotide-binding</keyword>
<evidence type="ECO:0000256" key="14">
    <source>
        <dbReference type="SAM" id="MobiDB-lite"/>
    </source>
</evidence>
<evidence type="ECO:0000256" key="9">
    <source>
        <dbReference type="ARBA" id="ARBA00022840"/>
    </source>
</evidence>